<reference evidence="1 2" key="1">
    <citation type="submission" date="2016-11" db="EMBL/GenBank/DDBJ databases">
        <authorList>
            <person name="Jaros S."/>
            <person name="Januszkiewicz K."/>
            <person name="Wedrychowicz H."/>
        </authorList>
    </citation>
    <scope>NUCLEOTIDE SEQUENCE [LARGE SCALE GENOMIC DNA]</scope>
    <source>
        <strain evidence="1 2">GAS138</strain>
    </source>
</reference>
<dbReference type="Proteomes" id="UP000189796">
    <property type="component" value="Chromosome I"/>
</dbReference>
<dbReference type="RefSeq" id="WP_154072388.1">
    <property type="nucleotide sequence ID" value="NZ_LT670817.1"/>
</dbReference>
<organism evidence="1 2">
    <name type="scientific">Bradyrhizobium erythrophlei</name>
    <dbReference type="NCBI Taxonomy" id="1437360"/>
    <lineage>
        <taxon>Bacteria</taxon>
        <taxon>Pseudomonadati</taxon>
        <taxon>Pseudomonadota</taxon>
        <taxon>Alphaproteobacteria</taxon>
        <taxon>Hyphomicrobiales</taxon>
        <taxon>Nitrobacteraceae</taxon>
        <taxon>Bradyrhizobium</taxon>
    </lineage>
</organism>
<gene>
    <name evidence="1" type="ORF">SAMN05443248_4197</name>
</gene>
<proteinExistence type="predicted"/>
<sequence>MRYVLSFVVAATVLGATQASSEEVGLGVSVRWVDNGVSVGTSQNSCYDTDWNTAAIKEGEWEPPEMIAIIERNREDRERKVVMDR</sequence>
<evidence type="ECO:0000313" key="1">
    <source>
        <dbReference type="EMBL" id="SHH24615.1"/>
    </source>
</evidence>
<dbReference type="EMBL" id="LT670817">
    <property type="protein sequence ID" value="SHH24615.1"/>
    <property type="molecule type" value="Genomic_DNA"/>
</dbReference>
<name>A0A1M5RE63_9BRAD</name>
<dbReference type="OrthoDB" id="8239849at2"/>
<accession>A0A1M5RE63</accession>
<dbReference type="AlphaFoldDB" id="A0A1M5RE63"/>
<protein>
    <submittedName>
        <fullName evidence="1">Uncharacterized protein</fullName>
    </submittedName>
</protein>
<evidence type="ECO:0000313" key="2">
    <source>
        <dbReference type="Proteomes" id="UP000189796"/>
    </source>
</evidence>